<gene>
    <name evidence="4" type="ORF">METZ01_LOCUS128640</name>
</gene>
<reference evidence="4" key="1">
    <citation type="submission" date="2018-05" db="EMBL/GenBank/DDBJ databases">
        <authorList>
            <person name="Lanie J.A."/>
            <person name="Ng W.-L."/>
            <person name="Kazmierczak K.M."/>
            <person name="Andrzejewski T.M."/>
            <person name="Davidsen T.M."/>
            <person name="Wayne K.J."/>
            <person name="Tettelin H."/>
            <person name="Glass J.I."/>
            <person name="Rusch D."/>
            <person name="Podicherti R."/>
            <person name="Tsui H.-C.T."/>
            <person name="Winkler M.E."/>
        </authorList>
    </citation>
    <scope>NUCLEOTIDE SEQUENCE</scope>
</reference>
<feature type="non-terminal residue" evidence="4">
    <location>
        <position position="235"/>
    </location>
</feature>
<evidence type="ECO:0000313" key="4">
    <source>
        <dbReference type="EMBL" id="SVA75786.1"/>
    </source>
</evidence>
<dbReference type="GO" id="GO:0008677">
    <property type="term" value="F:2-dehydropantoate 2-reductase activity"/>
    <property type="evidence" value="ECO:0007669"/>
    <property type="project" value="TreeGrafter"/>
</dbReference>
<dbReference type="InterPro" id="IPR050838">
    <property type="entry name" value="Ketopantoate_reductase"/>
</dbReference>
<sequence length="235" mass="25594">MNDTILIWGGGAIGGTLAAYWARSGEDVVLVDVVSEHVDACNRSGLQIEGPVEEFKVNLKASLPEDLVGRFSRIVLAVKAHHTRQATNMLLPHLDKNGYVLSAQNGLNEMVISEIVGRPRTMGAFLNFGADWLGPGRILFGNRGAVVLGELDGSVYPRTNDMFNLTQKFDSDAVLTDNIWGYLWGKLAYGAMLFATALTNRSMADNFAKAEFAPIWIGLAREVIALAQKRCVTPV</sequence>
<keyword evidence="2" id="KW-0560">Oxidoreductase</keyword>
<dbReference type="AlphaFoldDB" id="A0A381YF92"/>
<dbReference type="PANTHER" id="PTHR43765:SF2">
    <property type="entry name" value="2-DEHYDROPANTOATE 2-REDUCTASE"/>
    <property type="match status" value="1"/>
</dbReference>
<dbReference type="Pfam" id="PF02558">
    <property type="entry name" value="ApbA"/>
    <property type="match status" value="1"/>
</dbReference>
<protein>
    <recommendedName>
        <fullName evidence="3">Ketopantoate reductase N-terminal domain-containing protein</fullName>
    </recommendedName>
</protein>
<dbReference type="GO" id="GO:0050661">
    <property type="term" value="F:NADP binding"/>
    <property type="evidence" value="ECO:0007669"/>
    <property type="project" value="TreeGrafter"/>
</dbReference>
<dbReference type="Gene3D" id="3.40.50.720">
    <property type="entry name" value="NAD(P)-binding Rossmann-like Domain"/>
    <property type="match status" value="1"/>
</dbReference>
<organism evidence="4">
    <name type="scientific">marine metagenome</name>
    <dbReference type="NCBI Taxonomy" id="408172"/>
    <lineage>
        <taxon>unclassified sequences</taxon>
        <taxon>metagenomes</taxon>
        <taxon>ecological metagenomes</taxon>
    </lineage>
</organism>
<evidence type="ECO:0000259" key="3">
    <source>
        <dbReference type="Pfam" id="PF02558"/>
    </source>
</evidence>
<dbReference type="InterPro" id="IPR013332">
    <property type="entry name" value="KPR_N"/>
</dbReference>
<dbReference type="PANTHER" id="PTHR43765">
    <property type="entry name" value="2-DEHYDROPANTOATE 2-REDUCTASE-RELATED"/>
    <property type="match status" value="1"/>
</dbReference>
<dbReference type="SUPFAM" id="SSF51735">
    <property type="entry name" value="NAD(P)-binding Rossmann-fold domains"/>
    <property type="match status" value="1"/>
</dbReference>
<name>A0A381YF92_9ZZZZ</name>
<proteinExistence type="predicted"/>
<dbReference type="EMBL" id="UINC01018116">
    <property type="protein sequence ID" value="SVA75786.1"/>
    <property type="molecule type" value="Genomic_DNA"/>
</dbReference>
<dbReference type="InterPro" id="IPR036291">
    <property type="entry name" value="NAD(P)-bd_dom_sf"/>
</dbReference>
<dbReference type="GO" id="GO:0005737">
    <property type="term" value="C:cytoplasm"/>
    <property type="evidence" value="ECO:0007669"/>
    <property type="project" value="TreeGrafter"/>
</dbReference>
<keyword evidence="1" id="KW-0521">NADP</keyword>
<evidence type="ECO:0000256" key="1">
    <source>
        <dbReference type="ARBA" id="ARBA00022857"/>
    </source>
</evidence>
<feature type="domain" description="Ketopantoate reductase N-terminal" evidence="3">
    <location>
        <begin position="5"/>
        <end position="152"/>
    </location>
</feature>
<accession>A0A381YF92</accession>
<evidence type="ECO:0000256" key="2">
    <source>
        <dbReference type="ARBA" id="ARBA00023002"/>
    </source>
</evidence>